<feature type="domain" description="Caspase family p20" evidence="5">
    <location>
        <begin position="290"/>
        <end position="423"/>
    </location>
</feature>
<name>A0A484B0N7_DRONA</name>
<dbReference type="GO" id="GO:0006508">
    <property type="term" value="P:proteolysis"/>
    <property type="evidence" value="ECO:0007669"/>
    <property type="project" value="InterPro"/>
</dbReference>
<proteinExistence type="inferred from homology"/>
<evidence type="ECO:0000259" key="5">
    <source>
        <dbReference type="PROSITE" id="PS50208"/>
    </source>
</evidence>
<keyword evidence="7" id="KW-1185">Reference proteome</keyword>
<evidence type="ECO:0000259" key="4">
    <source>
        <dbReference type="PROSITE" id="PS50207"/>
    </source>
</evidence>
<feature type="compositionally biased region" description="Low complexity" evidence="3">
    <location>
        <begin position="255"/>
        <end position="275"/>
    </location>
</feature>
<dbReference type="AlphaFoldDB" id="A0A484B0N7"/>
<reference evidence="6 7" key="1">
    <citation type="journal article" date="2019" name="J. Hered.">
        <title>An Improved Genome Assembly for Drosophila navojoa, the Basal Species in the mojavensis Cluster.</title>
        <authorList>
            <person name="Vanderlinde T."/>
            <person name="Dupim E.G."/>
            <person name="Nazario-Yepiz N.O."/>
            <person name="Carvalho A.B."/>
        </authorList>
    </citation>
    <scope>NUCLEOTIDE SEQUENCE [LARGE SCALE GENOMIC DNA]</scope>
    <source>
        <strain evidence="6">Navoj_Jal97</strain>
        <tissue evidence="6">Whole organism</tissue>
    </source>
</reference>
<dbReference type="SMART" id="SM00115">
    <property type="entry name" value="CASc"/>
    <property type="match status" value="1"/>
</dbReference>
<dbReference type="STRING" id="7232.A0A484B0N7"/>
<dbReference type="InterPro" id="IPR056260">
    <property type="entry name" value="Dredd_2nd"/>
</dbReference>
<dbReference type="InterPro" id="IPR001309">
    <property type="entry name" value="Pept_C14_p20"/>
</dbReference>
<evidence type="ECO:0000313" key="6">
    <source>
        <dbReference type="EMBL" id="TDG42278.1"/>
    </source>
</evidence>
<dbReference type="Pfam" id="PF00656">
    <property type="entry name" value="Peptidase_C14"/>
    <property type="match status" value="1"/>
</dbReference>
<comment type="caution">
    <text evidence="6">The sequence shown here is derived from an EMBL/GenBank/DDBJ whole genome shotgun (WGS) entry which is preliminary data.</text>
</comment>
<evidence type="ECO:0000256" key="1">
    <source>
        <dbReference type="ARBA" id="ARBA00010134"/>
    </source>
</evidence>
<dbReference type="PROSITE" id="PS50208">
    <property type="entry name" value="CASPASE_P20"/>
    <property type="match status" value="1"/>
</dbReference>
<dbReference type="InterPro" id="IPR011600">
    <property type="entry name" value="Pept_C14_caspase"/>
</dbReference>
<comment type="similarity">
    <text evidence="1 2">Belongs to the peptidase C14A family.</text>
</comment>
<dbReference type="InterPro" id="IPR029030">
    <property type="entry name" value="Caspase-like_dom_sf"/>
</dbReference>
<feature type="domain" description="Caspase family p10" evidence="4">
    <location>
        <begin position="442"/>
        <end position="521"/>
    </location>
</feature>
<dbReference type="Proteomes" id="UP000295192">
    <property type="component" value="Unassembled WGS sequence"/>
</dbReference>
<dbReference type="PROSITE" id="PS50207">
    <property type="entry name" value="CASPASE_P10"/>
    <property type="match status" value="1"/>
</dbReference>
<dbReference type="SUPFAM" id="SSF52129">
    <property type="entry name" value="Caspase-like"/>
    <property type="match status" value="1"/>
</dbReference>
<dbReference type="InterPro" id="IPR015917">
    <property type="entry name" value="Pept_C14A"/>
</dbReference>
<evidence type="ECO:0008006" key="8">
    <source>
        <dbReference type="Google" id="ProtNLM"/>
    </source>
</evidence>
<dbReference type="InterPro" id="IPR052039">
    <property type="entry name" value="Caspase-related_regulators"/>
</dbReference>
<dbReference type="OrthoDB" id="6044770at2759"/>
<feature type="region of interest" description="Disordered" evidence="3">
    <location>
        <begin position="255"/>
        <end position="284"/>
    </location>
</feature>
<evidence type="ECO:0000256" key="3">
    <source>
        <dbReference type="SAM" id="MobiDB-lite"/>
    </source>
</evidence>
<organism evidence="6 7">
    <name type="scientific">Drosophila navojoa</name>
    <name type="common">Fruit fly</name>
    <dbReference type="NCBI Taxonomy" id="7232"/>
    <lineage>
        <taxon>Eukaryota</taxon>
        <taxon>Metazoa</taxon>
        <taxon>Ecdysozoa</taxon>
        <taxon>Arthropoda</taxon>
        <taxon>Hexapoda</taxon>
        <taxon>Insecta</taxon>
        <taxon>Pterygota</taxon>
        <taxon>Neoptera</taxon>
        <taxon>Endopterygota</taxon>
        <taxon>Diptera</taxon>
        <taxon>Brachycera</taxon>
        <taxon>Muscomorpha</taxon>
        <taxon>Ephydroidea</taxon>
        <taxon>Drosophilidae</taxon>
        <taxon>Drosophila</taxon>
    </lineage>
</organism>
<evidence type="ECO:0000256" key="2">
    <source>
        <dbReference type="RuleBase" id="RU003971"/>
    </source>
</evidence>
<feature type="region of interest" description="Disordered" evidence="3">
    <location>
        <begin position="219"/>
        <end position="239"/>
    </location>
</feature>
<evidence type="ECO:0000313" key="7">
    <source>
        <dbReference type="Proteomes" id="UP000295192"/>
    </source>
</evidence>
<dbReference type="PANTHER" id="PTHR22576:SF41">
    <property type="entry name" value="CASPASE 14, APOPTOSIS-RELATED CYSTEINE PEPTIDASE"/>
    <property type="match status" value="1"/>
</dbReference>
<dbReference type="PANTHER" id="PTHR22576">
    <property type="entry name" value="MUCOSA ASSOCIATED LYMPHOID TISSUE LYMPHOMA TRANSLOCATION PROTEIN 1/PARACASPASE"/>
    <property type="match status" value="1"/>
</dbReference>
<dbReference type="OMA" id="HGFEGAV"/>
<protein>
    <recommendedName>
        <fullName evidence="8">Caspase family p20 domain-containing protein</fullName>
    </recommendedName>
</protein>
<dbReference type="InterPro" id="IPR002138">
    <property type="entry name" value="Pept_C14_p10"/>
</dbReference>
<accession>A0A484B0N7</accession>
<dbReference type="KEGG" id="dnv:108656798"/>
<dbReference type="Pfam" id="PF23724">
    <property type="entry name" value="Dredd_2nd"/>
    <property type="match status" value="1"/>
</dbReference>
<dbReference type="PRINTS" id="PR00376">
    <property type="entry name" value="IL1BCENZYME"/>
</dbReference>
<dbReference type="Gene3D" id="3.40.50.1460">
    <property type="match status" value="1"/>
</dbReference>
<gene>
    <name evidence="6" type="ORF">AWZ03_011303</name>
</gene>
<dbReference type="GO" id="GO:0004197">
    <property type="term" value="F:cysteine-type endopeptidase activity"/>
    <property type="evidence" value="ECO:0007669"/>
    <property type="project" value="InterPro"/>
</dbReference>
<dbReference type="EMBL" id="LSRL02000253">
    <property type="protein sequence ID" value="TDG42278.1"/>
    <property type="molecule type" value="Genomic_DNA"/>
</dbReference>
<sequence>MQAQLDNLHLDDLPYLERDLNLPQKVSLAFLLFGDQHALASYILQRLLALMRAPPTEQLHSDLLRQYAQTNPANWRGHLVEALCIIGARQVLRKLGFRWSELRLHYLPHVRELTLHVHPLLKALYNICEQLTVAQSGRLVLDINDKLARRRISGEHDEPLRFYDYSYLEIFLLDWLTRHHLRLGDIDAIGSDVQLLIEYFKFNDLNSLATLLIQTVNSSANESSSRSPENKYDTDDLQSTPVASSAAAAAIAAPAAAKTPGPAPCTAPDAASSRISRQRRSNALQVHRDRAGILLIINQQSFHRNVSEELKEFLPTEKLTQRNGTNADKQRLIDVFSPLGYEVEAHDNVDHLTMISLIRSACARSQLRDSLIVCILSHGFEGAVYGADSIPLSIEDVKNVLCFDESLHDKPKMLFIQACQQNEKKLKTRNVNATTHSASQLANMVVAMSTVPGFVALRHSVQGSWFIQTLCDTVQKHAGSDHILDILTLAAGQVIEKRGDKDQKMVPIVINTLTKNVYLSEAT</sequence>
<dbReference type="Pfam" id="PF23725">
    <property type="entry name" value="Dredd_N"/>
    <property type="match status" value="1"/>
</dbReference>
<dbReference type="InterPro" id="IPR056259">
    <property type="entry name" value="Dredd_N"/>
</dbReference>